<dbReference type="PANTHER" id="PTHR43415">
    <property type="entry name" value="SPERMIDINE N(1)-ACETYLTRANSFERASE"/>
    <property type="match status" value="1"/>
</dbReference>
<dbReference type="EC" id="2.3.1.202" evidence="1"/>
<organism evidence="1">
    <name type="scientific">Campylobacter jejuni</name>
    <dbReference type="NCBI Taxonomy" id="197"/>
    <lineage>
        <taxon>Bacteria</taxon>
        <taxon>Pseudomonadati</taxon>
        <taxon>Campylobacterota</taxon>
        <taxon>Epsilonproteobacteria</taxon>
        <taxon>Campylobacterales</taxon>
        <taxon>Campylobacteraceae</taxon>
        <taxon>Campylobacter</taxon>
    </lineage>
</organism>
<sequence length="170" mass="20182">MIIYKNFITLNLDELKLVWQWRNDENISQFMLNKSIKFEEHVNFIEQLKTSKDKKYFLLFKENQAFGVIYFNNITNQTCEFGLYAKPHLKGVGQILMNEIKKYAFEILKIKTLKACVFKNNEKALKLYKNNDFTITKEDEEFFILYYIILTAKPCLANSSLISLGVYLEK</sequence>
<dbReference type="PROSITE" id="PS51186">
    <property type="entry name" value="GNAT"/>
    <property type="match status" value="1"/>
</dbReference>
<evidence type="ECO:0000313" key="1">
    <source>
        <dbReference type="EMBL" id="EAJ7641024.1"/>
    </source>
</evidence>
<dbReference type="AlphaFoldDB" id="A0A5T0N9E6"/>
<keyword evidence="1" id="KW-0012">Acyltransferase</keyword>
<dbReference type="InterPro" id="IPR020036">
    <property type="entry name" value="PseH"/>
</dbReference>
<protein>
    <submittedName>
        <fullName evidence="1">UDP-4-amino-4, 6-dideoxy-N-acetyl-beta-L-altrosamine N-acetyltransferase</fullName>
        <ecNumber evidence="1">2.3.1.202</ecNumber>
    </submittedName>
</protein>
<dbReference type="Gene3D" id="3.40.630.30">
    <property type="match status" value="1"/>
</dbReference>
<comment type="caution">
    <text evidence="1">The sequence shown here is derived from an EMBL/GenBank/DDBJ whole genome shotgun (WGS) entry which is preliminary data.</text>
</comment>
<gene>
    <name evidence="1" type="primary">pseH</name>
    <name evidence="1" type="ORF">A9333_02590</name>
</gene>
<reference evidence="1" key="1">
    <citation type="submission" date="2018-05" db="EMBL/GenBank/DDBJ databases">
        <authorList>
            <consortium name="PulseNet: The National Subtyping Network for Foodborne Disease Surveillance"/>
            <person name="Tarr C.L."/>
            <person name="Trees E."/>
            <person name="Katz L.S."/>
            <person name="Carleton-Romer H.A."/>
            <person name="Stroika S."/>
            <person name="Kucerova Z."/>
            <person name="Roache K.F."/>
            <person name="Sabol A.L."/>
            <person name="Besser J."/>
            <person name="Gerner-Smidt P."/>
        </authorList>
    </citation>
    <scope>NUCLEOTIDE SEQUENCE</scope>
    <source>
        <strain evidence="1">2010D-8214</strain>
    </source>
</reference>
<dbReference type="PANTHER" id="PTHR43415:SF3">
    <property type="entry name" value="GNAT-FAMILY ACETYLTRANSFERASE"/>
    <property type="match status" value="1"/>
</dbReference>
<dbReference type="Pfam" id="PF00583">
    <property type="entry name" value="Acetyltransf_1"/>
    <property type="match status" value="1"/>
</dbReference>
<dbReference type="InterPro" id="IPR000182">
    <property type="entry name" value="GNAT_dom"/>
</dbReference>
<name>A0A5T0N9E6_CAMJU</name>
<dbReference type="EMBL" id="AACANF010000001">
    <property type="protein sequence ID" value="EAJ7641024.1"/>
    <property type="molecule type" value="Genomic_DNA"/>
</dbReference>
<dbReference type="NCBIfam" id="TIGR03585">
    <property type="entry name" value="PseH"/>
    <property type="match status" value="1"/>
</dbReference>
<dbReference type="SUPFAM" id="SSF55729">
    <property type="entry name" value="Acyl-CoA N-acyltransferases (Nat)"/>
    <property type="match status" value="1"/>
</dbReference>
<keyword evidence="1" id="KW-0808">Transferase</keyword>
<proteinExistence type="predicted"/>
<accession>A0A5T0N9E6</accession>
<dbReference type="GO" id="GO:0016747">
    <property type="term" value="F:acyltransferase activity, transferring groups other than amino-acyl groups"/>
    <property type="evidence" value="ECO:0007669"/>
    <property type="project" value="InterPro"/>
</dbReference>
<dbReference type="InterPro" id="IPR016181">
    <property type="entry name" value="Acyl_CoA_acyltransferase"/>
</dbReference>